<accession>A0A1T4S2M2</accession>
<keyword evidence="2" id="KW-1185">Reference proteome</keyword>
<dbReference type="STRING" id="115783.SAMN02745119_03210"/>
<name>A0A1T4S2M2_9BACT</name>
<dbReference type="Proteomes" id="UP000190102">
    <property type="component" value="Unassembled WGS sequence"/>
</dbReference>
<dbReference type="EMBL" id="FUWR01000029">
    <property type="protein sequence ID" value="SKA22560.1"/>
    <property type="molecule type" value="Genomic_DNA"/>
</dbReference>
<sequence>MATDSDFNDLAAKPGGKRRVAEQIGNVASAEKVIATFATFMIRAGGVYWTPAAKKDDEPQAVFFCSYIKPLGIARTARGDDFSILFEMINPDQQKVVFLLRNADLQKAGGELARIEFAARGGFFGVGIRARQLFGDFVSAILRHSRNLPRFVLIDRTGWVQIASRWLFILPDSTIGEEVAKK</sequence>
<evidence type="ECO:0000313" key="1">
    <source>
        <dbReference type="EMBL" id="SKA22560.1"/>
    </source>
</evidence>
<protein>
    <submittedName>
        <fullName evidence="1">Uncharacterized protein</fullName>
    </submittedName>
</protein>
<organism evidence="1 2">
    <name type="scientific">Trichlorobacter thiogenes</name>
    <dbReference type="NCBI Taxonomy" id="115783"/>
    <lineage>
        <taxon>Bacteria</taxon>
        <taxon>Pseudomonadati</taxon>
        <taxon>Thermodesulfobacteriota</taxon>
        <taxon>Desulfuromonadia</taxon>
        <taxon>Geobacterales</taxon>
        <taxon>Geobacteraceae</taxon>
        <taxon>Trichlorobacter</taxon>
    </lineage>
</organism>
<evidence type="ECO:0000313" key="2">
    <source>
        <dbReference type="Proteomes" id="UP000190102"/>
    </source>
</evidence>
<dbReference type="AlphaFoldDB" id="A0A1T4S2M2"/>
<reference evidence="2" key="1">
    <citation type="submission" date="2017-02" db="EMBL/GenBank/DDBJ databases">
        <authorList>
            <person name="Varghese N."/>
            <person name="Submissions S."/>
        </authorList>
    </citation>
    <scope>NUCLEOTIDE SEQUENCE [LARGE SCALE GENOMIC DNA]</scope>
    <source>
        <strain evidence="2">ATCC BAA-34</strain>
    </source>
</reference>
<gene>
    <name evidence="1" type="ORF">SAMN02745119_03210</name>
</gene>
<proteinExistence type="predicted"/>
<dbReference type="RefSeq" id="WP_078791447.1">
    <property type="nucleotide sequence ID" value="NZ_FUWR01000029.1"/>
</dbReference>